<dbReference type="EMBL" id="JAPDGR010000331">
    <property type="protein sequence ID" value="KAJ2991441.1"/>
    <property type="molecule type" value="Genomic_DNA"/>
</dbReference>
<proteinExistence type="predicted"/>
<comment type="caution">
    <text evidence="1">The sequence shown here is derived from an EMBL/GenBank/DDBJ whole genome shotgun (WGS) entry which is preliminary data.</text>
</comment>
<protein>
    <submittedName>
        <fullName evidence="1">Uncharacterized protein</fullName>
    </submittedName>
</protein>
<gene>
    <name evidence="1" type="ORF">NUW58_g2512</name>
</gene>
<accession>A0ACC1PHZ2</accession>
<evidence type="ECO:0000313" key="1">
    <source>
        <dbReference type="EMBL" id="KAJ2991441.1"/>
    </source>
</evidence>
<keyword evidence="2" id="KW-1185">Reference proteome</keyword>
<organism evidence="1 2">
    <name type="scientific">Xylaria curta</name>
    <dbReference type="NCBI Taxonomy" id="42375"/>
    <lineage>
        <taxon>Eukaryota</taxon>
        <taxon>Fungi</taxon>
        <taxon>Dikarya</taxon>
        <taxon>Ascomycota</taxon>
        <taxon>Pezizomycotina</taxon>
        <taxon>Sordariomycetes</taxon>
        <taxon>Xylariomycetidae</taxon>
        <taxon>Xylariales</taxon>
        <taxon>Xylariaceae</taxon>
        <taxon>Xylaria</taxon>
    </lineage>
</organism>
<dbReference type="Proteomes" id="UP001143856">
    <property type="component" value="Unassembled WGS sequence"/>
</dbReference>
<reference evidence="1" key="1">
    <citation type="submission" date="2022-10" db="EMBL/GenBank/DDBJ databases">
        <title>Genome Sequence of Xylaria curta.</title>
        <authorList>
            <person name="Buettner E."/>
        </authorList>
    </citation>
    <scope>NUCLEOTIDE SEQUENCE</scope>
    <source>
        <strain evidence="1">Babe10</strain>
    </source>
</reference>
<name>A0ACC1PHZ2_9PEZI</name>
<evidence type="ECO:0000313" key="2">
    <source>
        <dbReference type="Proteomes" id="UP001143856"/>
    </source>
</evidence>
<sequence length="1315" mass="148044">MSQQAHPNPAGQSGSGLATTSSCRFDSARNAFLSSLSPDERLLYAPCASTEELSKSVQKFHVVLKAKNRGTAIIDLLAKLHDAFEPYFKVVNIFVSSNPDPSAIIWGAIQLVLQLASNFVTFFDKLTTLLESLSIAMNQYAEVFSFCLADPGLRQSQVPAILGAIYEDILQIFKQAIRVFTKSDRSVKPTVMIIANLMWKPFNSRFHDQLGRLSAHHNELFIEVSLWHANSSIQEIARNATGRGDFLRYRDLSEAEMECAAKERELAEEERLLAELERRQASGDREQTRALLLKIQQALQDLESDHNHYQRIINWLHAPIFSDVLEHARASRQPNTGMWIFQEPAYKRWLDCALREPELPGGFGANVLWIHGNPGAGKTFLASSILDNLQSQNSLGHSNSRDVYYYFFEHQSNTYRTACSAYRSILAQILSKNRNSPEILDKFSFIMNDVEQNASQRIASEVTLVDLFQMSLKSNSILVLDGIEECEDNEQFLSCLLSAWKFASPYILLLSRVHVARLRRCVPCENQLGLPKSKLSEDIYIYGNNQIRCLFNEGFLPMHAEQQESDMLNRLVSGADGMFLWARLMIHILRSPYMDTSQRLHMFSEINTPEDLESMYSRIVNLILQSPEIAGTIASLVLTRLAYAPAPISSRQLRQSLVVDKVLHPLWDFNAVKEFEETIIMSCAGLVERTQLHEDTSFLYDEPALRVIHLSVTETLIKRHAVSYRGGMTPQAPLVSDNIIGNLGCTTNCLKQLLFHTPAQPLAGRLGQRISAENLYNQLYFSDYAAVNWLLYLRGFVNATIAERRTHGKFSQQFLNVLLDFLEALSVFLRNPKVMSVWIEIFYTTRHVHVMYPPTEPLNGLATWLRHVTVVEPHLSIDPTLISNITGFGAEIRDVVNIWGQFLRDSPHTNHVYQRFSSEVSLPIAISHDVKAFVVLGTLYFVTASINPAEGNYLVMRQLPFSDYGTTRFSSVAPTGNYKRPLTYSITFAVSTEELALLERQVCGHQHVTVCQYDYCQDLNIQVIGTMSLQPELLKIERVLFHPYRAILAFCVFSIIPTRGWNGAILWAYRKDLQQNFPLIGGAFNAVDFSSCGLYLVTRERSQKGLVVVQIAQDLLVSTEHRAPRPAQWNTSFQNTALTTAPLNALRAGSLASGTTGLANLWDVDPTNGNISYLAVNSSGNEISLTSSVNSYSQTVRLVTLPTSHPSSETTQRIFYPRFEGDSLRISVDVDIQNLSTHSSRGLSNAGRNARPAFIQRDPKFILATNPTLHTSQAVRGGKNQPPVHRPRDDNRTQRYREMSASDVEELEARANGGQ</sequence>